<dbReference type="EMBL" id="ACKY01000051">
    <property type="protein sequence ID" value="EEV88898.1"/>
    <property type="molecule type" value="Genomic_DNA"/>
</dbReference>
<dbReference type="AlphaFoldDB" id="C8N911"/>
<dbReference type="CDD" id="cd04458">
    <property type="entry name" value="CSP_CDS"/>
    <property type="match status" value="1"/>
</dbReference>
<feature type="transmembrane region" description="Helical" evidence="1">
    <location>
        <begin position="113"/>
        <end position="146"/>
    </location>
</feature>
<reference evidence="3 4" key="1">
    <citation type="submission" date="2009-08" db="EMBL/GenBank/DDBJ databases">
        <authorList>
            <person name="Qin X."/>
            <person name="Bachman B."/>
            <person name="Battles P."/>
            <person name="Bell A."/>
            <person name="Bess C."/>
            <person name="Bickham C."/>
            <person name="Chaboub L."/>
            <person name="Chen D."/>
            <person name="Coyle M."/>
            <person name="Deiros D.R."/>
            <person name="Dinh H."/>
            <person name="Forbes L."/>
            <person name="Fowler G."/>
            <person name="Francisco L."/>
            <person name="Fu Q."/>
            <person name="Gubbala S."/>
            <person name="Hale W."/>
            <person name="Han Y."/>
            <person name="Hemphill L."/>
            <person name="Highlander S.K."/>
            <person name="Hirani K."/>
            <person name="Hogues M."/>
            <person name="Jackson L."/>
            <person name="Jakkamsetti A."/>
            <person name="Javaid M."/>
            <person name="Jiang H."/>
            <person name="Korchina V."/>
            <person name="Kovar C."/>
            <person name="Lara F."/>
            <person name="Lee S."/>
            <person name="Mata R."/>
            <person name="Mathew T."/>
            <person name="Moen C."/>
            <person name="Morales K."/>
            <person name="Munidasa M."/>
            <person name="Nazareth L."/>
            <person name="Ngo R."/>
            <person name="Nguyen L."/>
            <person name="Okwuonu G."/>
            <person name="Ongeri F."/>
            <person name="Patil S."/>
            <person name="Petrosino J."/>
            <person name="Pham C."/>
            <person name="Pham P."/>
            <person name="Pu L.-L."/>
            <person name="Puazo M."/>
            <person name="Raj R."/>
            <person name="Reid J."/>
            <person name="Rouhana J."/>
            <person name="Saada N."/>
            <person name="Shang Y."/>
            <person name="Simmons D."/>
            <person name="Thornton R."/>
            <person name="Warren J."/>
            <person name="Weissenberger G."/>
            <person name="Zhang J."/>
            <person name="Zhang L."/>
            <person name="Zhou C."/>
            <person name="Zhu D."/>
            <person name="Muzny D."/>
            <person name="Worley K."/>
            <person name="Gibbs R."/>
        </authorList>
    </citation>
    <scope>NUCLEOTIDE SEQUENCE [LARGE SCALE GENOMIC DNA]</scope>
    <source>
        <strain evidence="4">ATCC 15826 / DSM 8339 / NCTC 10426 / 6573</strain>
    </source>
</reference>
<keyword evidence="4" id="KW-1185">Reference proteome</keyword>
<dbReference type="Proteomes" id="UP000004870">
    <property type="component" value="Unassembled WGS sequence"/>
</dbReference>
<dbReference type="InterPro" id="IPR010718">
    <property type="entry name" value="DUF1294"/>
</dbReference>
<keyword evidence="1" id="KW-0812">Transmembrane</keyword>
<evidence type="ECO:0000313" key="3">
    <source>
        <dbReference type="EMBL" id="EEV88898.1"/>
    </source>
</evidence>
<sequence>MSYVPPRKKRRIPLELETGRPYQGRIINWNDEKGYGFIQLMPGHENLFFHISTFAYHHRRPAADTAVTVLAVPGQKGGWQASRVLLREHEQAIMEEGIYDIAENSQPKKLEGYLYAFLDVLYFLGLTLISIPLAIGSAIISVLTVALYRYDKRAAEQGTQRIPNSALHLASLLGGWPGALIARPLLRHKLNQKRFRGFFWASIVANFGILYTLIAYLPPYSPLVNF</sequence>
<dbReference type="OrthoDB" id="72963at2"/>
<protein>
    <submittedName>
        <fullName evidence="3">Cold-shock DNA-binding domain protein</fullName>
    </submittedName>
</protein>
<dbReference type="InterPro" id="IPR012340">
    <property type="entry name" value="NA-bd_OB-fold"/>
</dbReference>
<dbReference type="Pfam" id="PF06961">
    <property type="entry name" value="DUF1294"/>
    <property type="match status" value="1"/>
</dbReference>
<dbReference type="PROSITE" id="PS51857">
    <property type="entry name" value="CSD_2"/>
    <property type="match status" value="1"/>
</dbReference>
<name>C8N911_CARH6</name>
<dbReference type="Gene3D" id="2.40.50.140">
    <property type="entry name" value="Nucleic acid-binding proteins"/>
    <property type="match status" value="1"/>
</dbReference>
<proteinExistence type="predicted"/>
<feature type="transmembrane region" description="Helical" evidence="1">
    <location>
        <begin position="198"/>
        <end position="217"/>
    </location>
</feature>
<evidence type="ECO:0000256" key="1">
    <source>
        <dbReference type="SAM" id="Phobius"/>
    </source>
</evidence>
<dbReference type="RefSeq" id="WP_004140616.1">
    <property type="nucleotide sequence ID" value="NZ_GG694026.1"/>
</dbReference>
<dbReference type="InterPro" id="IPR002059">
    <property type="entry name" value="CSP_DNA-bd"/>
</dbReference>
<dbReference type="STRING" id="2718.CHUV0807_1751"/>
<dbReference type="HOGENOM" id="CLU_091970_0_0_6"/>
<dbReference type="Pfam" id="PF00313">
    <property type="entry name" value="CSD"/>
    <property type="match status" value="1"/>
</dbReference>
<keyword evidence="1" id="KW-0472">Membrane</keyword>
<feature type="domain" description="CSD" evidence="2">
    <location>
        <begin position="21"/>
        <end position="86"/>
    </location>
</feature>
<dbReference type="GO" id="GO:0003677">
    <property type="term" value="F:DNA binding"/>
    <property type="evidence" value="ECO:0007669"/>
    <property type="project" value="UniProtKB-KW"/>
</dbReference>
<gene>
    <name evidence="3" type="ORF">HMPREF0198_0989</name>
</gene>
<accession>C8N911</accession>
<keyword evidence="3" id="KW-0238">DNA-binding</keyword>
<dbReference type="GeneID" id="84788856"/>
<evidence type="ECO:0000313" key="4">
    <source>
        <dbReference type="Proteomes" id="UP000004870"/>
    </source>
</evidence>
<keyword evidence="1" id="KW-1133">Transmembrane helix</keyword>
<evidence type="ECO:0000259" key="2">
    <source>
        <dbReference type="PROSITE" id="PS51857"/>
    </source>
</evidence>
<organism evidence="3 4">
    <name type="scientific">Cardiobacterium hominis (strain ATCC 15826 / DSM 8339 / NCTC 10426 / 6573)</name>
    <dbReference type="NCBI Taxonomy" id="638300"/>
    <lineage>
        <taxon>Bacteria</taxon>
        <taxon>Pseudomonadati</taxon>
        <taxon>Pseudomonadota</taxon>
        <taxon>Gammaproteobacteria</taxon>
        <taxon>Cardiobacteriales</taxon>
        <taxon>Cardiobacteriaceae</taxon>
        <taxon>Cardiobacterium</taxon>
    </lineage>
</organism>
<comment type="caution">
    <text evidence="3">The sequence shown here is derived from an EMBL/GenBank/DDBJ whole genome shotgun (WGS) entry which is preliminary data.</text>
</comment>
<dbReference type="SUPFAM" id="SSF50249">
    <property type="entry name" value="Nucleic acid-binding proteins"/>
    <property type="match status" value="1"/>
</dbReference>